<organism evidence="4 5">
    <name type="scientific">Paractinoplanes rhizophilus</name>
    <dbReference type="NCBI Taxonomy" id="1416877"/>
    <lineage>
        <taxon>Bacteria</taxon>
        <taxon>Bacillati</taxon>
        <taxon>Actinomycetota</taxon>
        <taxon>Actinomycetes</taxon>
        <taxon>Micromonosporales</taxon>
        <taxon>Micromonosporaceae</taxon>
        <taxon>Paractinoplanes</taxon>
    </lineage>
</organism>
<dbReference type="EMBL" id="JBHTBJ010000059">
    <property type="protein sequence ID" value="MFC7279739.1"/>
    <property type="molecule type" value="Genomic_DNA"/>
</dbReference>
<dbReference type="NCBIfam" id="TIGR01167">
    <property type="entry name" value="LPXTG_anchor"/>
    <property type="match status" value="1"/>
</dbReference>
<feature type="region of interest" description="Disordered" evidence="1">
    <location>
        <begin position="153"/>
        <end position="208"/>
    </location>
</feature>
<feature type="transmembrane region" description="Helical" evidence="2">
    <location>
        <begin position="229"/>
        <end position="248"/>
    </location>
</feature>
<sequence length="257" mass="25412">MADSGKAGRGVRFGSRATTIGVVAGLAVVGLAGPALAHVEVSADKTTAGARNVTLTFTGEAESDTAGIASERVVLPDGIAPSGVSLVKAPAGWKLTPSADGFTVGGPALKIGQDAVWQVKIAKLPDGRTRLSFKTLETYGDGKVVRWIEIQQPGQDEPDHPAPLVTLKPAAAGAPGAAPSAGAAPAPASGSAAASGSAPAPASEPVGPTVAATPVAGAPADTGEGTSTWWIWVVLAVVVAAVAGFLLLRRRNSPPAE</sequence>
<evidence type="ECO:0000313" key="5">
    <source>
        <dbReference type="Proteomes" id="UP001596548"/>
    </source>
</evidence>
<feature type="domain" description="YncI copper-binding" evidence="3">
    <location>
        <begin position="105"/>
        <end position="167"/>
    </location>
</feature>
<evidence type="ECO:0000256" key="1">
    <source>
        <dbReference type="SAM" id="MobiDB-lite"/>
    </source>
</evidence>
<dbReference type="Pfam" id="PF07987">
    <property type="entry name" value="DUF1775"/>
    <property type="match status" value="1"/>
</dbReference>
<gene>
    <name evidence="4" type="ORF">ACFQS1_37760</name>
</gene>
<feature type="compositionally biased region" description="Low complexity" evidence="1">
    <location>
        <begin position="169"/>
        <end position="208"/>
    </location>
</feature>
<dbReference type="Gene3D" id="2.60.40.2230">
    <property type="entry name" value="Uncharacterised protein YcnI-like PF07987, DUF1775"/>
    <property type="match status" value="1"/>
</dbReference>
<evidence type="ECO:0000313" key="4">
    <source>
        <dbReference type="EMBL" id="MFC7279739.1"/>
    </source>
</evidence>
<name>A0ABW2I4C8_9ACTN</name>
<accession>A0ABW2I4C8</accession>
<evidence type="ECO:0000259" key="3">
    <source>
        <dbReference type="Pfam" id="PF07987"/>
    </source>
</evidence>
<keyword evidence="5" id="KW-1185">Reference proteome</keyword>
<comment type="caution">
    <text evidence="4">The sequence shown here is derived from an EMBL/GenBank/DDBJ whole genome shotgun (WGS) entry which is preliminary data.</text>
</comment>
<keyword evidence="2" id="KW-0812">Transmembrane</keyword>
<dbReference type="InterPro" id="IPR038507">
    <property type="entry name" value="YcnI-like_sf"/>
</dbReference>
<evidence type="ECO:0000256" key="2">
    <source>
        <dbReference type="SAM" id="Phobius"/>
    </source>
</evidence>
<protein>
    <submittedName>
        <fullName evidence="4">DUF1775 domain-containing protein</fullName>
    </submittedName>
</protein>
<keyword evidence="2" id="KW-0472">Membrane</keyword>
<dbReference type="RefSeq" id="WP_378977351.1">
    <property type="nucleotide sequence ID" value="NZ_JBHTBJ010000059.1"/>
</dbReference>
<reference evidence="5" key="1">
    <citation type="journal article" date="2019" name="Int. J. Syst. Evol. Microbiol.">
        <title>The Global Catalogue of Microorganisms (GCM) 10K type strain sequencing project: providing services to taxonomists for standard genome sequencing and annotation.</title>
        <authorList>
            <consortium name="The Broad Institute Genomics Platform"/>
            <consortium name="The Broad Institute Genome Sequencing Center for Infectious Disease"/>
            <person name="Wu L."/>
            <person name="Ma J."/>
        </authorList>
    </citation>
    <scope>NUCLEOTIDE SEQUENCE [LARGE SCALE GENOMIC DNA]</scope>
    <source>
        <strain evidence="5">XZYJT-10</strain>
    </source>
</reference>
<proteinExistence type="predicted"/>
<dbReference type="Proteomes" id="UP001596548">
    <property type="component" value="Unassembled WGS sequence"/>
</dbReference>
<keyword evidence="2" id="KW-1133">Transmembrane helix</keyword>
<dbReference type="InterPro" id="IPR012533">
    <property type="entry name" value="YcnI-copper_dom"/>
</dbReference>